<protein>
    <submittedName>
        <fullName evidence="1">Uncharacterized protein</fullName>
    </submittedName>
</protein>
<proteinExistence type="predicted"/>
<dbReference type="Proteomes" id="UP000594454">
    <property type="component" value="Chromosome 5"/>
</dbReference>
<organism evidence="1 2">
    <name type="scientific">Hermetia illucens</name>
    <name type="common">Black soldier fly</name>
    <dbReference type="NCBI Taxonomy" id="343691"/>
    <lineage>
        <taxon>Eukaryota</taxon>
        <taxon>Metazoa</taxon>
        <taxon>Ecdysozoa</taxon>
        <taxon>Arthropoda</taxon>
        <taxon>Hexapoda</taxon>
        <taxon>Insecta</taxon>
        <taxon>Pterygota</taxon>
        <taxon>Neoptera</taxon>
        <taxon>Endopterygota</taxon>
        <taxon>Diptera</taxon>
        <taxon>Brachycera</taxon>
        <taxon>Stratiomyomorpha</taxon>
        <taxon>Stratiomyidae</taxon>
        <taxon>Hermetiinae</taxon>
        <taxon>Hermetia</taxon>
    </lineage>
</organism>
<name>A0A7R8V165_HERIL</name>
<evidence type="ECO:0000313" key="1">
    <source>
        <dbReference type="EMBL" id="CAD7089739.1"/>
    </source>
</evidence>
<gene>
    <name evidence="1" type="ORF">HERILL_LOCUS12272</name>
</gene>
<reference evidence="1 2" key="1">
    <citation type="submission" date="2020-11" db="EMBL/GenBank/DDBJ databases">
        <authorList>
            <person name="Wallbank WR R."/>
            <person name="Pardo Diaz C."/>
            <person name="Kozak K."/>
            <person name="Martin S."/>
            <person name="Jiggins C."/>
            <person name="Moest M."/>
            <person name="Warren A I."/>
            <person name="Generalovic N T."/>
            <person name="Byers J.R.P. K."/>
            <person name="Montejo-Kovacevich G."/>
            <person name="Yen C E."/>
        </authorList>
    </citation>
    <scope>NUCLEOTIDE SEQUENCE [LARGE SCALE GENOMIC DNA]</scope>
</reference>
<keyword evidence="2" id="KW-1185">Reference proteome</keyword>
<dbReference type="AlphaFoldDB" id="A0A7R8V165"/>
<dbReference type="EMBL" id="LR899013">
    <property type="protein sequence ID" value="CAD7089739.1"/>
    <property type="molecule type" value="Genomic_DNA"/>
</dbReference>
<dbReference type="InParanoid" id="A0A7R8V165"/>
<sequence length="294" mass="32082">MQQWTRIFLRSYPHLLRQDFLPTAPQALMMPSFRRLGVSASNCVNSGAVPMNSSATGDYSSKKNLEHLQGSLSSTSASGNADEWMPSAQNLIQNPSNSVMRRLDVDDQAAKRVVDEGLDTSELKLFNPTGNCLLVGMSSNSDSRFASWKEEKVWNPQFHSKRTTKNSFRSYSSSARNLLCGDPTSGDVINGEALMMLGVIRGGTRPGTYDVITLDDNDLMNLDLTDLISGGSSTLLLRGAVGEAVRIVREAKGQDSVKYVAYHRDLGHLIIGQEEKVIAVVRNHGGSSKKGATR</sequence>
<accession>A0A7R8V165</accession>
<dbReference type="OrthoDB" id="310895at2759"/>
<evidence type="ECO:0000313" key="2">
    <source>
        <dbReference type="Proteomes" id="UP000594454"/>
    </source>
</evidence>